<dbReference type="InterPro" id="IPR028992">
    <property type="entry name" value="Hedgehog/Intein_dom"/>
</dbReference>
<comment type="subcellular location">
    <subcellularLocation>
        <location evidence="1">Secreted</location>
    </subcellularLocation>
</comment>
<reference evidence="4" key="1">
    <citation type="submission" date="2020-01" db="EMBL/GenBank/DDBJ databases">
        <authorList>
            <person name="Yang Y."/>
            <person name="Kwon Y.M."/>
        </authorList>
    </citation>
    <scope>NUCLEOTIDE SEQUENCE</scope>
    <source>
        <strain evidence="4">PG104</strain>
        <plasmid evidence="4">unnamed1</plasmid>
    </source>
</reference>
<organism evidence="4 5">
    <name type="scientific">Falsirhodobacter algicola</name>
    <dbReference type="NCBI Taxonomy" id="2692330"/>
    <lineage>
        <taxon>Bacteria</taxon>
        <taxon>Pseudomonadati</taxon>
        <taxon>Pseudomonadota</taxon>
        <taxon>Alphaproteobacteria</taxon>
        <taxon>Rhodobacterales</taxon>
        <taxon>Paracoccaceae</taxon>
        <taxon>Falsirhodobacter</taxon>
    </lineage>
</organism>
<evidence type="ECO:0000313" key="4">
    <source>
        <dbReference type="EMBL" id="QUS36998.1"/>
    </source>
</evidence>
<dbReference type="InterPro" id="IPR050557">
    <property type="entry name" value="RTX_toxin/Mannuronan_C5-epim"/>
</dbReference>
<keyword evidence="5" id="KW-1185">Reference proteome</keyword>
<proteinExistence type="predicted"/>
<keyword evidence="4" id="KW-0614">Plasmid</keyword>
<dbReference type="RefSeq" id="WP_211785277.1">
    <property type="nucleotide sequence ID" value="NZ_CP047290.1"/>
</dbReference>
<evidence type="ECO:0000259" key="3">
    <source>
        <dbReference type="Pfam" id="PF13403"/>
    </source>
</evidence>
<dbReference type="Pfam" id="PF13403">
    <property type="entry name" value="Hint_2"/>
    <property type="match status" value="1"/>
</dbReference>
<dbReference type="GO" id="GO:0005576">
    <property type="term" value="C:extracellular region"/>
    <property type="evidence" value="ECO:0007669"/>
    <property type="project" value="UniProtKB-SubCell"/>
</dbReference>
<name>A0A8J8MVB5_9RHOB</name>
<protein>
    <recommendedName>
        <fullName evidence="3">Hedgehog/Intein (Hint) domain-containing protein</fullName>
    </recommendedName>
</protein>
<dbReference type="Pfam" id="PF00353">
    <property type="entry name" value="HemolysinCabind"/>
    <property type="match status" value="2"/>
</dbReference>
<dbReference type="Gene3D" id="2.150.10.10">
    <property type="entry name" value="Serralysin-like metalloprotease, C-terminal"/>
    <property type="match status" value="2"/>
</dbReference>
<evidence type="ECO:0000256" key="1">
    <source>
        <dbReference type="ARBA" id="ARBA00004613"/>
    </source>
</evidence>
<gene>
    <name evidence="4" type="ORF">GR316_11425</name>
</gene>
<dbReference type="PANTHER" id="PTHR38340:SF1">
    <property type="entry name" value="S-LAYER PROTEIN"/>
    <property type="match status" value="1"/>
</dbReference>
<evidence type="ECO:0000313" key="5">
    <source>
        <dbReference type="Proteomes" id="UP000679284"/>
    </source>
</evidence>
<dbReference type="InterPro" id="IPR001343">
    <property type="entry name" value="Hemolysn_Ca-bd"/>
</dbReference>
<dbReference type="EMBL" id="CP047290">
    <property type="protein sequence ID" value="QUS36998.1"/>
    <property type="molecule type" value="Genomic_DNA"/>
</dbReference>
<dbReference type="AlphaFoldDB" id="A0A8J8MVB5"/>
<dbReference type="Proteomes" id="UP000679284">
    <property type="component" value="Plasmid unnamed1"/>
</dbReference>
<geneLocation type="plasmid" evidence="4 5">
    <name>unnamed1</name>
</geneLocation>
<dbReference type="KEGG" id="fap:GR316_11425"/>
<dbReference type="InterPro" id="IPR036844">
    <property type="entry name" value="Hint_dom_sf"/>
</dbReference>
<accession>A0A8J8MVB5</accession>
<dbReference type="GO" id="GO:0005509">
    <property type="term" value="F:calcium ion binding"/>
    <property type="evidence" value="ECO:0007669"/>
    <property type="project" value="InterPro"/>
</dbReference>
<dbReference type="PROSITE" id="PS00330">
    <property type="entry name" value="HEMOLYSIN_CALCIUM"/>
    <property type="match status" value="2"/>
</dbReference>
<sequence>MSVTVESDGDFYKYNGTLANLLGLSVLPSLSSGVDGTLTAATEVLNPGDTGTVTIGSGADQAFTYVGSGTATGLTDTTTFMVFTTGSDIYLFTSDAFPTLSALLVAFNVDDTAPYNIFSNADGVVDGTSGADTIGATYVDDDGDRISIGDDTVLGYAGNDLIFGAQGNDLLYGGDGNDGIYGNAGSDTLFGGAGNDTLGGGSEDSSADELYGGAGNDTLLADGGNDIMDGGEGTDTFDASVLTSVAVTVDEDGNGTVVSDSDTDTITSIEGFVAGETVGERDSITLTSTVDDLSLISGIDTDLQDGLTSGTYTQKDGTVIDFGPSASISYDALIAGIQDGTYQGTGTLTITGGDESGTVGNISFANFEDITISVTCFTRGTLIDTPEGPRAVEDLAVGDMVTTLDRGPQPLRWTGCKSFGLLDLTLRPKLRPIRIAAGALGAGLPKTDLVVSRQHRVLVRSTVAERMFGSREVLVPAVKLLALDGIDLVEDAASVEYFHLLFDQHEVVFSNGAATESLFTGPEALKSVSPESAEEIRAIFPEICEPGFAPQSARPIPENGKRARKLVERHMKSARDLVEIA</sequence>
<feature type="domain" description="Hedgehog/Intein (Hint)" evidence="3">
    <location>
        <begin position="375"/>
        <end position="521"/>
    </location>
</feature>
<dbReference type="PANTHER" id="PTHR38340">
    <property type="entry name" value="S-LAYER PROTEIN"/>
    <property type="match status" value="1"/>
</dbReference>
<dbReference type="SUPFAM" id="SSF51294">
    <property type="entry name" value="Hedgehog/intein (Hint) domain"/>
    <property type="match status" value="1"/>
</dbReference>
<dbReference type="InterPro" id="IPR011049">
    <property type="entry name" value="Serralysin-like_metalloprot_C"/>
</dbReference>
<dbReference type="InterPro" id="IPR018511">
    <property type="entry name" value="Hemolysin-typ_Ca-bd_CS"/>
</dbReference>
<keyword evidence="2" id="KW-0964">Secreted</keyword>
<dbReference type="PRINTS" id="PR00313">
    <property type="entry name" value="CABNDNGRPT"/>
</dbReference>
<dbReference type="SUPFAM" id="SSF51120">
    <property type="entry name" value="beta-Roll"/>
    <property type="match status" value="2"/>
</dbReference>
<evidence type="ECO:0000256" key="2">
    <source>
        <dbReference type="ARBA" id="ARBA00022525"/>
    </source>
</evidence>
<dbReference type="Gene3D" id="2.170.16.10">
    <property type="entry name" value="Hedgehog/Intein (Hint) domain"/>
    <property type="match status" value="1"/>
</dbReference>